<accession>A0A4Z0GP38</accession>
<dbReference type="SUPFAM" id="SSF55729">
    <property type="entry name" value="Acyl-CoA N-acyltransferases (Nat)"/>
    <property type="match status" value="1"/>
</dbReference>
<reference evidence="3 4" key="1">
    <citation type="journal article" date="2015" name="Int. J. Syst. Evol. Microbiol.">
        <title>Sporolactobacillus shoreae sp. nov. and Sporolactobacillus spathodeae sp. nov., two spore-forming lactic acid bacteria isolated from tree barks in Thailand.</title>
        <authorList>
            <person name="Thamacharoensuk T."/>
            <person name="Kitahara M."/>
            <person name="Ohkuma M."/>
            <person name="Thongchul N."/>
            <person name="Tanasupawat S."/>
        </authorList>
    </citation>
    <scope>NUCLEOTIDE SEQUENCE [LARGE SCALE GENOMIC DNA]</scope>
    <source>
        <strain evidence="3 4">BK92</strain>
    </source>
</reference>
<dbReference type="PANTHER" id="PTHR13947:SF37">
    <property type="entry name" value="LD18367P"/>
    <property type="match status" value="1"/>
</dbReference>
<evidence type="ECO:0000313" key="3">
    <source>
        <dbReference type="EMBL" id="TGA98950.1"/>
    </source>
</evidence>
<dbReference type="OrthoDB" id="9799681at2"/>
<evidence type="ECO:0000259" key="2">
    <source>
        <dbReference type="PROSITE" id="PS51186"/>
    </source>
</evidence>
<gene>
    <name evidence="3" type="ORF">E4665_06390</name>
</gene>
<dbReference type="Proteomes" id="UP000298347">
    <property type="component" value="Unassembled WGS sequence"/>
</dbReference>
<sequence length="165" mass="19383">MNTEIVVKEYHGVYQPQVMDLILQIQQDEYHIPISRSDQPDLLDIENFYQKNKGNFWVALHHDQVVGTVALLDIENNQAALRKMFVAKDYRGKIFKTAAFLLNTAIDWARKRKIQGIYLGTTLQFKAAHRFYEKNGFQSILLEDLPPKFPVMKVDKKFYKYTVQK</sequence>
<comment type="caution">
    <text evidence="3">The sequence shown here is derived from an EMBL/GenBank/DDBJ whole genome shotgun (WGS) entry which is preliminary data.</text>
</comment>
<name>A0A4Z0GP38_9BACL</name>
<dbReference type="Gene3D" id="3.40.630.30">
    <property type="match status" value="1"/>
</dbReference>
<dbReference type="InterPro" id="IPR050769">
    <property type="entry name" value="NAT_camello-type"/>
</dbReference>
<dbReference type="InterPro" id="IPR000182">
    <property type="entry name" value="GNAT_dom"/>
</dbReference>
<dbReference type="InterPro" id="IPR016181">
    <property type="entry name" value="Acyl_CoA_acyltransferase"/>
</dbReference>
<proteinExistence type="predicted"/>
<keyword evidence="1 3" id="KW-0808">Transferase</keyword>
<dbReference type="PANTHER" id="PTHR13947">
    <property type="entry name" value="GNAT FAMILY N-ACETYLTRANSFERASE"/>
    <property type="match status" value="1"/>
</dbReference>
<organism evidence="3 4">
    <name type="scientific">Sporolactobacillus shoreae</name>
    <dbReference type="NCBI Taxonomy" id="1465501"/>
    <lineage>
        <taxon>Bacteria</taxon>
        <taxon>Bacillati</taxon>
        <taxon>Bacillota</taxon>
        <taxon>Bacilli</taxon>
        <taxon>Bacillales</taxon>
        <taxon>Sporolactobacillaceae</taxon>
        <taxon>Sporolactobacillus</taxon>
    </lineage>
</organism>
<dbReference type="RefSeq" id="WP_135347970.1">
    <property type="nucleotide sequence ID" value="NZ_SRJD01000005.1"/>
</dbReference>
<feature type="domain" description="N-acetyltransferase" evidence="2">
    <location>
        <begin position="5"/>
        <end position="157"/>
    </location>
</feature>
<dbReference type="EMBL" id="SRJD01000005">
    <property type="protein sequence ID" value="TGA98950.1"/>
    <property type="molecule type" value="Genomic_DNA"/>
</dbReference>
<dbReference type="AlphaFoldDB" id="A0A4Z0GP38"/>
<dbReference type="GO" id="GO:0008080">
    <property type="term" value="F:N-acetyltransferase activity"/>
    <property type="evidence" value="ECO:0007669"/>
    <property type="project" value="InterPro"/>
</dbReference>
<dbReference type="CDD" id="cd04301">
    <property type="entry name" value="NAT_SF"/>
    <property type="match status" value="1"/>
</dbReference>
<dbReference type="PROSITE" id="PS51186">
    <property type="entry name" value="GNAT"/>
    <property type="match status" value="1"/>
</dbReference>
<keyword evidence="4" id="KW-1185">Reference proteome</keyword>
<evidence type="ECO:0000256" key="1">
    <source>
        <dbReference type="ARBA" id="ARBA00022679"/>
    </source>
</evidence>
<evidence type="ECO:0000313" key="4">
    <source>
        <dbReference type="Proteomes" id="UP000298347"/>
    </source>
</evidence>
<protein>
    <submittedName>
        <fullName evidence="3">GNAT family N-acetyltransferase</fullName>
    </submittedName>
</protein>
<dbReference type="Pfam" id="PF00583">
    <property type="entry name" value="Acetyltransf_1"/>
    <property type="match status" value="1"/>
</dbReference>